<sequence length="495" mass="55828">MKTLNAPRLPFCGYALAAIVLMLPFFASCASEEAPEPVPGPEVLIPAAAYNDGTPYFRNDRIYLEDYSNALHAIFMTAGNSRSSELANENYRPELAEQSNPRAQQWLDLVQLTDSFFNSSGRFTPYFTRQDDGFVPAQKTDLSVYPHLVYAYHMHHRGGRFSDEAIEQALYFQPLNYLVSPGRYLLQNHYRDGAFFDDDGRIDYRSMSYALGGIHGHIYSWVIWAKPDGEDNMGMVDEARLTGWMQFTKEEMADIALEVAAYLDAAWDSERQIYVFQDDMMDAAWSIDALGAMIRGHKALYEALYMFGQGTETMFAARQLFDRSVILFEHAEALAKPWGFPQRISFTADGPVAAATYTEPYHTFQFMNHIGGGFSWDRELEGTSGFIGEHQPDIPRRVGALSDMLLQGALDHMMPEGRVVKQLSYENGSVKDQMTGISAAGMFVTAAGNIYRKGSAFERASDWESVTDDVRERSRLLYDAKIAHTAFIEQFLDGM</sequence>
<reference evidence="2 3" key="1">
    <citation type="submission" date="2018-03" db="EMBL/GenBank/DDBJ databases">
        <title>Phenotypic and genomic properties of Cyclonatronum proteinivorum gen. nov., sp. nov., a haloalkaliphilic bacteroidete from soda lakes possessing Na+-translocating rhodopsin.</title>
        <authorList>
            <person name="Toshchakov S.V."/>
            <person name="Korzhenkov A."/>
            <person name="Samarov N.I."/>
            <person name="Kublanov I.V."/>
            <person name="Muntyan M.S."/>
            <person name="Sorokin D.Y."/>
        </authorList>
    </citation>
    <scope>NUCLEOTIDE SEQUENCE [LARGE SCALE GENOMIC DNA]</scope>
    <source>
        <strain evidence="2 3">Omega</strain>
    </source>
</reference>
<proteinExistence type="predicted"/>
<keyword evidence="3" id="KW-1185">Reference proteome</keyword>
<dbReference type="RefSeq" id="WP_114982970.1">
    <property type="nucleotide sequence ID" value="NZ_CP027806.1"/>
</dbReference>
<accession>A0A345UGQ9</accession>
<evidence type="ECO:0000256" key="1">
    <source>
        <dbReference type="SAM" id="SignalP"/>
    </source>
</evidence>
<name>A0A345UGQ9_9BACT</name>
<dbReference type="Proteomes" id="UP000254808">
    <property type="component" value="Chromosome"/>
</dbReference>
<evidence type="ECO:0008006" key="4">
    <source>
        <dbReference type="Google" id="ProtNLM"/>
    </source>
</evidence>
<protein>
    <recommendedName>
        <fullName evidence="4">Glycosyl hydrolase family 76</fullName>
    </recommendedName>
</protein>
<dbReference type="KEGG" id="cprv:CYPRO_0373"/>
<organism evidence="2 3">
    <name type="scientific">Cyclonatronum proteinivorum</name>
    <dbReference type="NCBI Taxonomy" id="1457365"/>
    <lineage>
        <taxon>Bacteria</taxon>
        <taxon>Pseudomonadati</taxon>
        <taxon>Balneolota</taxon>
        <taxon>Balneolia</taxon>
        <taxon>Balneolales</taxon>
        <taxon>Cyclonatronaceae</taxon>
        <taxon>Cyclonatronum</taxon>
    </lineage>
</organism>
<evidence type="ECO:0000313" key="2">
    <source>
        <dbReference type="EMBL" id="AXI99660.1"/>
    </source>
</evidence>
<dbReference type="PROSITE" id="PS51257">
    <property type="entry name" value="PROKAR_LIPOPROTEIN"/>
    <property type="match status" value="1"/>
</dbReference>
<gene>
    <name evidence="2" type="ORF">CYPRO_0373</name>
</gene>
<feature type="chain" id="PRO_5016997324" description="Glycosyl hydrolase family 76" evidence="1">
    <location>
        <begin position="31"/>
        <end position="495"/>
    </location>
</feature>
<dbReference type="AlphaFoldDB" id="A0A345UGQ9"/>
<feature type="signal peptide" evidence="1">
    <location>
        <begin position="1"/>
        <end position="30"/>
    </location>
</feature>
<dbReference type="EMBL" id="CP027806">
    <property type="protein sequence ID" value="AXI99660.1"/>
    <property type="molecule type" value="Genomic_DNA"/>
</dbReference>
<evidence type="ECO:0000313" key="3">
    <source>
        <dbReference type="Proteomes" id="UP000254808"/>
    </source>
</evidence>
<dbReference type="OrthoDB" id="5779181at2"/>
<keyword evidence="1" id="KW-0732">Signal</keyword>